<evidence type="ECO:0000256" key="1">
    <source>
        <dbReference type="SAM" id="Coils"/>
    </source>
</evidence>
<sequence length="1013" mass="115332">MQQLLAALQTKTPEEKARIKKQIDDLMLMRQQELDQRAALEQNSTHLQIQSQLRSEGYAKLEQGCNNLLAELLVPYNKCVQSKCRWKPTSISSNACLLCDDRNGAGEEARTHDEGLSKVDKSQLPSAIKQMVAQAQFVSDEVATFITQQKQVKHPQVEDFTAVADFEKVFQNVVQKGTDGKILDILDKTMKNMRGNLTLKTLTELAMKKTLDSIKTQLQQNVTQNQQELKKVIENLRKVGSKESLLYADQLEKLFREEQDFQQKSGQLKDCESAAQMLEQYKGRNVGHQMEQILAAYQDDAKLAKVQEERAKSAKKAADAQNKYELQMQQLLAALQEAKTPEEKARIQKQIDDLMLMRQRELDQKAAQDKLNALADLKANCDPKEYAKLEQECSNLLAELLVPYNKCVKNQMQVKPTEYQFERMPYSVMIETALEKKPELAVKGLSKVDKSQLPSAIKQMVAQAQFVSDEVAKFITQQKQVKHPQVEDFTAVADFEKVFQNVVQKGTDGKILDILDKTMKNMRGNLTLKTLTELAMKKTLDSIKTQLQQNVTQNQQELKKVIENLRKVGSKESLLYADQLEKLFREEQDFQQKSGQLKDCESAAQMLEQYKGRNVGHQMEQILAAYQDDAKLAKVQEERAKSAKEAADAQNKYELQMQQLLAALQEAKTPEEKARIQKQIDDLMLMRQRELDQKAAQDKLNALADLKANCDPKEYAKLEQECSNLLAELLVPYNKCVKNQMQVKPTEYQFERMPYSVMIETALEKKPELAVKGLSKVDKSQLPSAIKQMVAQAQFVSDEVAKFITQQKQVKHPQVEDFTAVADFEKVFQNVVQKGTDGKILDILDKTMKNMRGNLTLKTLTRVGHEEDARQHKDITSAKRNLKPIGAEESHENLRKVGSKSHFLYADQLEKTVQRRQRLPTEVWTTQDCESAAQMLECVQRKKCWTSDGTNTGRVLKMMQKLAQGIRRKSKNQPKAADAQEQVRAPDAATTVALQEAKTPEEKARIRNKIDAT</sequence>
<evidence type="ECO:0000313" key="3">
    <source>
        <dbReference type="EMBL" id="CAI9970988.1"/>
    </source>
</evidence>
<evidence type="ECO:0000256" key="2">
    <source>
        <dbReference type="SAM" id="MobiDB-lite"/>
    </source>
</evidence>
<feature type="coiled-coil region" evidence="1">
    <location>
        <begin position="303"/>
        <end position="337"/>
    </location>
</feature>
<dbReference type="Proteomes" id="UP001642409">
    <property type="component" value="Unassembled WGS sequence"/>
</dbReference>
<keyword evidence="5" id="KW-1185">Reference proteome</keyword>
<feature type="region of interest" description="Disordered" evidence="2">
    <location>
        <begin position="967"/>
        <end position="1013"/>
    </location>
</feature>
<accession>A0AA86RAE6</accession>
<evidence type="ECO:0000313" key="5">
    <source>
        <dbReference type="Proteomes" id="UP001642409"/>
    </source>
</evidence>
<reference evidence="3" key="1">
    <citation type="submission" date="2023-06" db="EMBL/GenBank/DDBJ databases">
        <authorList>
            <person name="Kurt Z."/>
        </authorList>
    </citation>
    <scope>NUCLEOTIDE SEQUENCE</scope>
</reference>
<comment type="caution">
    <text evidence="3">The sequence shown here is derived from an EMBL/GenBank/DDBJ whole genome shotgun (WGS) entry which is preliminary data.</text>
</comment>
<keyword evidence="1" id="KW-0175">Coiled coil</keyword>
<proteinExistence type="predicted"/>
<dbReference type="EMBL" id="CATOUU010001084">
    <property type="protein sequence ID" value="CAI9970988.1"/>
    <property type="molecule type" value="Genomic_DNA"/>
</dbReference>
<gene>
    <name evidence="4" type="ORF">HINF_LOCUS35352</name>
    <name evidence="3" type="ORF">HINF_LOCUS58633</name>
</gene>
<protein>
    <submittedName>
        <fullName evidence="4">Hypothetical_protein</fullName>
    </submittedName>
</protein>
<evidence type="ECO:0000313" key="4">
    <source>
        <dbReference type="EMBL" id="CAL6034226.1"/>
    </source>
</evidence>
<feature type="coiled-coil region" evidence="1">
    <location>
        <begin position="632"/>
        <end position="666"/>
    </location>
</feature>
<organism evidence="3">
    <name type="scientific">Hexamita inflata</name>
    <dbReference type="NCBI Taxonomy" id="28002"/>
    <lineage>
        <taxon>Eukaryota</taxon>
        <taxon>Metamonada</taxon>
        <taxon>Diplomonadida</taxon>
        <taxon>Hexamitidae</taxon>
        <taxon>Hexamitinae</taxon>
        <taxon>Hexamita</taxon>
    </lineage>
</organism>
<reference evidence="4 5" key="2">
    <citation type="submission" date="2024-07" db="EMBL/GenBank/DDBJ databases">
        <authorList>
            <person name="Akdeniz Z."/>
        </authorList>
    </citation>
    <scope>NUCLEOTIDE SEQUENCE [LARGE SCALE GENOMIC DNA]</scope>
</reference>
<name>A0AA86RAE6_9EUKA</name>
<feature type="compositionally biased region" description="Basic and acidic residues" evidence="2">
    <location>
        <begin position="998"/>
        <end position="1013"/>
    </location>
</feature>
<dbReference type="AlphaFoldDB" id="A0AA86RAE6"/>
<dbReference type="EMBL" id="CAXDID020000127">
    <property type="protein sequence ID" value="CAL6034226.1"/>
    <property type="molecule type" value="Genomic_DNA"/>
</dbReference>